<evidence type="ECO:0000313" key="4">
    <source>
        <dbReference type="Proteomes" id="UP000749040"/>
    </source>
</evidence>
<dbReference type="EMBL" id="JADKYB010000005">
    <property type="protein sequence ID" value="MBM9505242.1"/>
    <property type="molecule type" value="Genomic_DNA"/>
</dbReference>
<dbReference type="Proteomes" id="UP000749040">
    <property type="component" value="Unassembled WGS sequence"/>
</dbReference>
<feature type="region of interest" description="Disordered" evidence="1">
    <location>
        <begin position="1"/>
        <end position="22"/>
    </location>
</feature>
<dbReference type="RefSeq" id="WP_205357089.1">
    <property type="nucleotide sequence ID" value="NZ_JADKYB010000005.1"/>
</dbReference>
<reference evidence="3 4" key="1">
    <citation type="submission" date="2021-01" db="EMBL/GenBank/DDBJ databases">
        <title>Streptomyces acididurans sp. nov., isolated from a peat swamp forest soil.</title>
        <authorList>
            <person name="Chantavorakit T."/>
            <person name="Duangmal K."/>
        </authorList>
    </citation>
    <scope>NUCLEOTIDE SEQUENCE [LARGE SCALE GENOMIC DNA]</scope>
    <source>
        <strain evidence="3 4">KK5PA1</strain>
    </source>
</reference>
<feature type="compositionally biased region" description="Low complexity" evidence="1">
    <location>
        <begin position="293"/>
        <end position="307"/>
    </location>
</feature>
<organism evidence="3 4">
    <name type="scientific">Actinacidiphila acididurans</name>
    <dbReference type="NCBI Taxonomy" id="2784346"/>
    <lineage>
        <taxon>Bacteria</taxon>
        <taxon>Bacillati</taxon>
        <taxon>Actinomycetota</taxon>
        <taxon>Actinomycetes</taxon>
        <taxon>Kitasatosporales</taxon>
        <taxon>Streptomycetaceae</taxon>
        <taxon>Actinacidiphila</taxon>
    </lineage>
</organism>
<gene>
    <name evidence="3" type="ORF">ITX44_11930</name>
</gene>
<name>A0ABS2TQ93_9ACTN</name>
<evidence type="ECO:0008006" key="5">
    <source>
        <dbReference type="Google" id="ProtNLM"/>
    </source>
</evidence>
<keyword evidence="2" id="KW-0812">Transmembrane</keyword>
<sequence>MSYDHDEPFADPADLDLDPDLGDAMRHAAGSYRPDTRGLVADGHRRGRRMRRRRTAVAAAAVAAVGAAGLGGLVAATSGSASGGPAAGTGVAGAPRPAASATPLRTPHHPPMNAHQVEAVFLSLLPPQGKVSGVTGRGTEEGIPYAHVVYDDGHGKAAIEAGAQREGQVPDCPSPNPDPTTSCHLTHVKGGTLMIFQGWEYPDHRAQTKDWMAEFRTASGALVSVSEWNAPQEKDAGVTRPNPPLSPAQLAAIVTSPAWQRVIDALPIALSPKDVPGKQGSAAGKDTKDDPAGKGAAAAKGTPPAVR</sequence>
<evidence type="ECO:0000256" key="2">
    <source>
        <dbReference type="SAM" id="Phobius"/>
    </source>
</evidence>
<feature type="region of interest" description="Disordered" evidence="1">
    <location>
        <begin position="79"/>
        <end position="109"/>
    </location>
</feature>
<accession>A0ABS2TQ93</accession>
<evidence type="ECO:0000256" key="1">
    <source>
        <dbReference type="SAM" id="MobiDB-lite"/>
    </source>
</evidence>
<keyword evidence="2" id="KW-1133">Transmembrane helix</keyword>
<feature type="transmembrane region" description="Helical" evidence="2">
    <location>
        <begin position="55"/>
        <end position="76"/>
    </location>
</feature>
<comment type="caution">
    <text evidence="3">The sequence shown here is derived from an EMBL/GenBank/DDBJ whole genome shotgun (WGS) entry which is preliminary data.</text>
</comment>
<feature type="compositionally biased region" description="Gly residues" evidence="1">
    <location>
        <begin position="81"/>
        <end position="91"/>
    </location>
</feature>
<feature type="region of interest" description="Disordered" evidence="1">
    <location>
        <begin position="267"/>
        <end position="307"/>
    </location>
</feature>
<keyword evidence="2" id="KW-0472">Membrane</keyword>
<keyword evidence="4" id="KW-1185">Reference proteome</keyword>
<proteinExistence type="predicted"/>
<protein>
    <recommendedName>
        <fullName evidence="5">Lipoprotein</fullName>
    </recommendedName>
</protein>
<evidence type="ECO:0000313" key="3">
    <source>
        <dbReference type="EMBL" id="MBM9505242.1"/>
    </source>
</evidence>